<evidence type="ECO:0000256" key="3">
    <source>
        <dbReference type="ARBA" id="ARBA00022679"/>
    </source>
</evidence>
<dbReference type="Proteomes" id="UP000614047">
    <property type="component" value="Unassembled WGS sequence"/>
</dbReference>
<dbReference type="Pfam" id="PF00781">
    <property type="entry name" value="DAGK_cat"/>
    <property type="match status" value="1"/>
</dbReference>
<evidence type="ECO:0000256" key="1">
    <source>
        <dbReference type="ARBA" id="ARBA00001946"/>
    </source>
</evidence>
<evidence type="ECO:0000256" key="7">
    <source>
        <dbReference type="ARBA" id="ARBA00023209"/>
    </source>
</evidence>
<sequence length="311" mass="32120">MRTMLIFTNANAGTHDNELMERIAGMLRREGGGTVLVRPCAAPGDIGRALDEHGPSGDASLVVAAGGDGSIHGLVAELHARGELGRRVVGLLPMGTGNDLARNLGIPLDPERAARLLLDGAPRRLDLLVDDAGGVVLNAVHLGIGATAARSATRFKPYLKAAAFPVGAVLAGLRGTGWRLRVEADGKEVADGRFLMVALSNASGIAGGTAQLAADGDPDDGRVELVVSAATGPLARVGFALHLRKGTHRHRDDVVHTTATSVTVSGEEFLVNSDGEVTGPYDHRTWTLCERAWRIMAPAGEGGEGGGNGGH</sequence>
<dbReference type="Gene3D" id="3.40.50.10330">
    <property type="entry name" value="Probable inorganic polyphosphate/atp-NAD kinase, domain 1"/>
    <property type="match status" value="1"/>
</dbReference>
<evidence type="ECO:0000256" key="4">
    <source>
        <dbReference type="ARBA" id="ARBA00022741"/>
    </source>
</evidence>
<dbReference type="Gene3D" id="2.60.200.40">
    <property type="match status" value="1"/>
</dbReference>
<dbReference type="PANTHER" id="PTHR12358:SF106">
    <property type="entry name" value="LIPID KINASE YEGS"/>
    <property type="match status" value="1"/>
</dbReference>
<dbReference type="InterPro" id="IPR001206">
    <property type="entry name" value="Diacylglycerol_kinase_cat_dom"/>
</dbReference>
<dbReference type="Pfam" id="PF19279">
    <property type="entry name" value="YegS_C"/>
    <property type="match status" value="1"/>
</dbReference>
<name>A0A931DM83_9ACTN</name>
<dbReference type="PANTHER" id="PTHR12358">
    <property type="entry name" value="SPHINGOSINE KINASE"/>
    <property type="match status" value="1"/>
</dbReference>
<evidence type="ECO:0000256" key="8">
    <source>
        <dbReference type="ARBA" id="ARBA00023264"/>
    </source>
</evidence>
<dbReference type="InterPro" id="IPR045540">
    <property type="entry name" value="YegS/DAGK_C"/>
</dbReference>
<evidence type="ECO:0000256" key="5">
    <source>
        <dbReference type="ARBA" id="ARBA00022777"/>
    </source>
</evidence>
<dbReference type="AlphaFoldDB" id="A0A931DM83"/>
<dbReference type="InterPro" id="IPR016064">
    <property type="entry name" value="NAD/diacylglycerol_kinase_sf"/>
</dbReference>
<dbReference type="RefSeq" id="WP_197011847.1">
    <property type="nucleotide sequence ID" value="NZ_BAABES010000004.1"/>
</dbReference>
<keyword evidence="5 10" id="KW-0418">Kinase</keyword>
<dbReference type="SMART" id="SM00046">
    <property type="entry name" value="DAGKc"/>
    <property type="match status" value="1"/>
</dbReference>
<keyword evidence="7" id="KW-0444">Lipid biosynthesis</keyword>
<keyword evidence="4" id="KW-0547">Nucleotide-binding</keyword>
<evidence type="ECO:0000313" key="11">
    <source>
        <dbReference type="Proteomes" id="UP000614047"/>
    </source>
</evidence>
<evidence type="ECO:0000256" key="6">
    <source>
        <dbReference type="ARBA" id="ARBA00022840"/>
    </source>
</evidence>
<dbReference type="GO" id="GO:0008654">
    <property type="term" value="P:phospholipid biosynthetic process"/>
    <property type="evidence" value="ECO:0007669"/>
    <property type="project" value="UniProtKB-KW"/>
</dbReference>
<reference evidence="10" key="1">
    <citation type="submission" date="2020-11" db="EMBL/GenBank/DDBJ databases">
        <title>Sequencing the genomes of 1000 actinobacteria strains.</title>
        <authorList>
            <person name="Klenk H.-P."/>
        </authorList>
    </citation>
    <scope>NUCLEOTIDE SEQUENCE</scope>
    <source>
        <strain evidence="10">DSM 43175</strain>
    </source>
</reference>
<keyword evidence="7" id="KW-0594">Phospholipid biosynthesis</keyword>
<evidence type="ECO:0000313" key="10">
    <source>
        <dbReference type="EMBL" id="MBG6089213.1"/>
    </source>
</evidence>
<dbReference type="GO" id="GO:0005886">
    <property type="term" value="C:plasma membrane"/>
    <property type="evidence" value="ECO:0007669"/>
    <property type="project" value="TreeGrafter"/>
</dbReference>
<dbReference type="SUPFAM" id="SSF111331">
    <property type="entry name" value="NAD kinase/diacylglycerol kinase-like"/>
    <property type="match status" value="1"/>
</dbReference>
<keyword evidence="7" id="KW-0443">Lipid metabolism</keyword>
<dbReference type="InterPro" id="IPR017438">
    <property type="entry name" value="ATP-NAD_kinase_N"/>
</dbReference>
<dbReference type="GO" id="GO:0016301">
    <property type="term" value="F:kinase activity"/>
    <property type="evidence" value="ECO:0007669"/>
    <property type="project" value="UniProtKB-KW"/>
</dbReference>
<keyword evidence="8" id="KW-1208">Phospholipid metabolism</keyword>
<evidence type="ECO:0000259" key="9">
    <source>
        <dbReference type="PROSITE" id="PS50146"/>
    </source>
</evidence>
<dbReference type="GO" id="GO:0005524">
    <property type="term" value="F:ATP binding"/>
    <property type="evidence" value="ECO:0007669"/>
    <property type="project" value="UniProtKB-KW"/>
</dbReference>
<evidence type="ECO:0000256" key="2">
    <source>
        <dbReference type="ARBA" id="ARBA00005983"/>
    </source>
</evidence>
<keyword evidence="6" id="KW-0067">ATP-binding</keyword>
<proteinExistence type="inferred from homology"/>
<protein>
    <submittedName>
        <fullName evidence="10">Diacylglycerol kinase family enzyme</fullName>
    </submittedName>
</protein>
<dbReference type="PROSITE" id="PS50146">
    <property type="entry name" value="DAGK"/>
    <property type="match status" value="1"/>
</dbReference>
<dbReference type="EMBL" id="JADOUA010000001">
    <property type="protein sequence ID" value="MBG6089213.1"/>
    <property type="molecule type" value="Genomic_DNA"/>
</dbReference>
<comment type="similarity">
    <text evidence="2">Belongs to the diacylglycerol/lipid kinase family.</text>
</comment>
<dbReference type="InterPro" id="IPR050187">
    <property type="entry name" value="Lipid_Phosphate_FormReg"/>
</dbReference>
<accession>A0A931DM83</accession>
<keyword evidence="3" id="KW-0808">Transferase</keyword>
<comment type="cofactor">
    <cofactor evidence="1">
        <name>Mg(2+)</name>
        <dbReference type="ChEBI" id="CHEBI:18420"/>
    </cofactor>
</comment>
<comment type="caution">
    <text evidence="10">The sequence shown here is derived from an EMBL/GenBank/DDBJ whole genome shotgun (WGS) entry which is preliminary data.</text>
</comment>
<keyword evidence="11" id="KW-1185">Reference proteome</keyword>
<organism evidence="10 11">
    <name type="scientific">Actinomadura viridis</name>
    <dbReference type="NCBI Taxonomy" id="58110"/>
    <lineage>
        <taxon>Bacteria</taxon>
        <taxon>Bacillati</taxon>
        <taxon>Actinomycetota</taxon>
        <taxon>Actinomycetes</taxon>
        <taxon>Streptosporangiales</taxon>
        <taxon>Thermomonosporaceae</taxon>
        <taxon>Actinomadura</taxon>
    </lineage>
</organism>
<gene>
    <name evidence="10" type="ORF">IW256_003326</name>
</gene>
<feature type="domain" description="DAGKc" evidence="9">
    <location>
        <begin position="1"/>
        <end position="134"/>
    </location>
</feature>